<feature type="domain" description="Zn(2)-C6 fungal-type" evidence="9">
    <location>
        <begin position="279"/>
        <end position="308"/>
    </location>
</feature>
<dbReference type="PANTHER" id="PTHR31313:SF81">
    <property type="entry name" value="TY1 ENHANCER ACTIVATOR"/>
    <property type="match status" value="1"/>
</dbReference>
<proteinExistence type="predicted"/>
<dbReference type="HOGENOM" id="CLU_311258_0_0_1"/>
<name>A0A066WN93_TILAU</name>
<feature type="compositionally biased region" description="Low complexity" evidence="8">
    <location>
        <begin position="62"/>
        <end position="80"/>
    </location>
</feature>
<dbReference type="PROSITE" id="PS50048">
    <property type="entry name" value="ZN2_CY6_FUNGAL_2"/>
    <property type="match status" value="1"/>
</dbReference>
<evidence type="ECO:0000256" key="4">
    <source>
        <dbReference type="ARBA" id="ARBA00023015"/>
    </source>
</evidence>
<dbReference type="SUPFAM" id="SSF57701">
    <property type="entry name" value="Zn2/Cys6 DNA-binding domain"/>
    <property type="match status" value="1"/>
</dbReference>
<feature type="compositionally biased region" description="Polar residues" evidence="8">
    <location>
        <begin position="488"/>
        <end position="499"/>
    </location>
</feature>
<accession>A0A066WN93</accession>
<keyword evidence="4" id="KW-0805">Transcription regulation</keyword>
<evidence type="ECO:0000256" key="8">
    <source>
        <dbReference type="SAM" id="MobiDB-lite"/>
    </source>
</evidence>
<dbReference type="STRING" id="1037660.A0A066WN93"/>
<organism evidence="10 11">
    <name type="scientific">Tilletiaria anomala (strain ATCC 24038 / CBS 436.72 / UBC 951)</name>
    <dbReference type="NCBI Taxonomy" id="1037660"/>
    <lineage>
        <taxon>Eukaryota</taxon>
        <taxon>Fungi</taxon>
        <taxon>Dikarya</taxon>
        <taxon>Basidiomycota</taxon>
        <taxon>Ustilaginomycotina</taxon>
        <taxon>Exobasidiomycetes</taxon>
        <taxon>Georgefischeriales</taxon>
        <taxon>Tilletiariaceae</taxon>
        <taxon>Tilletiaria</taxon>
    </lineage>
</organism>
<evidence type="ECO:0000256" key="6">
    <source>
        <dbReference type="ARBA" id="ARBA00023163"/>
    </source>
</evidence>
<evidence type="ECO:0000313" key="10">
    <source>
        <dbReference type="EMBL" id="KDN52454.1"/>
    </source>
</evidence>
<dbReference type="InterPro" id="IPR001138">
    <property type="entry name" value="Zn2Cys6_DnaBD"/>
</dbReference>
<dbReference type="GeneID" id="25265583"/>
<gene>
    <name evidence="10" type="ORF">K437DRAFT_261381</name>
</gene>
<reference evidence="10 11" key="1">
    <citation type="submission" date="2014-05" db="EMBL/GenBank/DDBJ databases">
        <title>Draft genome sequence of a rare smut relative, Tilletiaria anomala UBC 951.</title>
        <authorList>
            <consortium name="DOE Joint Genome Institute"/>
            <person name="Toome M."/>
            <person name="Kuo A."/>
            <person name="Henrissat B."/>
            <person name="Lipzen A."/>
            <person name="Tritt A."/>
            <person name="Yoshinaga Y."/>
            <person name="Zane M."/>
            <person name="Barry K."/>
            <person name="Grigoriev I.V."/>
            <person name="Spatafora J.W."/>
            <person name="Aimea M.C."/>
        </authorList>
    </citation>
    <scope>NUCLEOTIDE SEQUENCE [LARGE SCALE GENOMIC DNA]</scope>
    <source>
        <strain evidence="10 11">UBC 951</strain>
    </source>
</reference>
<dbReference type="InterPro" id="IPR051615">
    <property type="entry name" value="Transcr_Regulatory_Elem"/>
</dbReference>
<feature type="region of interest" description="Disordered" evidence="8">
    <location>
        <begin position="54"/>
        <end position="80"/>
    </location>
</feature>
<dbReference type="InParanoid" id="A0A066WN93"/>
<dbReference type="CDD" id="cd00067">
    <property type="entry name" value="GAL4"/>
    <property type="match status" value="1"/>
</dbReference>
<keyword evidence="2" id="KW-0479">Metal-binding</keyword>
<keyword evidence="5" id="KW-0238">DNA-binding</keyword>
<feature type="region of interest" description="Disordered" evidence="8">
    <location>
        <begin position="326"/>
        <end position="370"/>
    </location>
</feature>
<feature type="compositionally biased region" description="Polar residues" evidence="8">
    <location>
        <begin position="452"/>
        <end position="478"/>
    </location>
</feature>
<feature type="compositionally biased region" description="Low complexity" evidence="8">
    <location>
        <begin position="7"/>
        <end position="18"/>
    </location>
</feature>
<dbReference type="OrthoDB" id="39175at2759"/>
<evidence type="ECO:0000313" key="11">
    <source>
        <dbReference type="Proteomes" id="UP000027361"/>
    </source>
</evidence>
<dbReference type="PANTHER" id="PTHR31313">
    <property type="entry name" value="TY1 ENHANCER ACTIVATOR"/>
    <property type="match status" value="1"/>
</dbReference>
<dbReference type="Gene3D" id="4.10.240.10">
    <property type="entry name" value="Zn(2)-C6 fungal-type DNA-binding domain"/>
    <property type="match status" value="1"/>
</dbReference>
<evidence type="ECO:0000256" key="7">
    <source>
        <dbReference type="ARBA" id="ARBA00023242"/>
    </source>
</evidence>
<evidence type="ECO:0000256" key="3">
    <source>
        <dbReference type="ARBA" id="ARBA00022833"/>
    </source>
</evidence>
<evidence type="ECO:0000259" key="9">
    <source>
        <dbReference type="PROSITE" id="PS50048"/>
    </source>
</evidence>
<dbReference type="Proteomes" id="UP000027361">
    <property type="component" value="Unassembled WGS sequence"/>
</dbReference>
<evidence type="ECO:0000256" key="1">
    <source>
        <dbReference type="ARBA" id="ARBA00004123"/>
    </source>
</evidence>
<keyword evidence="11" id="KW-1185">Reference proteome</keyword>
<sequence>MSHTTKPSLAPSHASASAVMQGQKADGPLGLRFDSHAQPQLFDDAVLQDPAIQHQQLRHDAAPAQRPYQQLQPQQQHASLPSAYVPQVPLSEQHQQSRPTESMGGQFFPLIPVDSATVPVPYAQSIPFGDKIETSAVAAAAAADAIATGQQYMLSFSTNEQADHWTGLAQSAHIPNPAFLPAGARASHALGPSSHPIEMPMPMVPTPTQRHVVSYSALNQPPLMVGPSVATLDGVAFSNGHNMVHSVSTGDGTPAAATAAVSGNRPGHGKGKVLSSVTVCTFCRLRKLRCDGEQPCRQCERRSLQCVHAPASGAGRRELAIGRGAASAAAAKEGPYSKPKANKEKSKTSDGNNEAKGAIAARTVGSPDGGMDLAVPSEHFRPLDLAPGASLVDLVRVGPSGGQHAFDETPIHTQPPAAQATALHIHDGHHSSPAAGRITSIPPMLQPRKGRATTSFTVSMASPHQSLPNTQGQPTRAWTSADHVQPLALSQSQSRSKITASPPPEHTFTRSAEADDGLCQVAASATSGYLWLSYEVDPALYDDGDDASVASSQEEDEDKAEEEEDDHDVGAAIPEEPLPSALTGNRSASALHLVRNHSLRRRLHAARATIAREPDNRSSRNPGWWDEVVLIFGPSRARSRRMIKSLTEHFTTSNAIFFGLIYPPELMALLQDADKRAKAHPALLPAVLAVAMMSIKEKRPEPFNIDFLSIDPVTRQIVAKLHKMAITQLQATIESGSNRSITMAQATTLLTLLSEDVQEKRDLINLIQQTILGNRWAAAVPGSAASADAAFYTRPPSAVLEGGTADADVLLETLLRLCWTPSSHWMRDMLLAPHEDNIKLPLHLEMVRPIGHWEPSQLPKELPLSFHCIQELLRLGSHLVRIACKAARISSHQQALVLSERLDALEDRLIFIRLKGLDEGGHALRLLCAGAAALEYLEKDGHLD</sequence>
<dbReference type="SMART" id="SM00066">
    <property type="entry name" value="GAL4"/>
    <property type="match status" value="1"/>
</dbReference>
<feature type="compositionally biased region" description="Acidic residues" evidence="8">
    <location>
        <begin position="553"/>
        <end position="567"/>
    </location>
</feature>
<keyword evidence="6" id="KW-0804">Transcription</keyword>
<dbReference type="Pfam" id="PF00172">
    <property type="entry name" value="Zn_clus"/>
    <property type="match status" value="1"/>
</dbReference>
<feature type="region of interest" description="Disordered" evidence="8">
    <location>
        <begin position="427"/>
        <end position="513"/>
    </location>
</feature>
<dbReference type="AlphaFoldDB" id="A0A066WN93"/>
<dbReference type="RefSeq" id="XP_013245300.1">
    <property type="nucleotide sequence ID" value="XM_013389846.1"/>
</dbReference>
<protein>
    <recommendedName>
        <fullName evidence="9">Zn(2)-C6 fungal-type domain-containing protein</fullName>
    </recommendedName>
</protein>
<dbReference type="GO" id="GO:0003677">
    <property type="term" value="F:DNA binding"/>
    <property type="evidence" value="ECO:0007669"/>
    <property type="project" value="UniProtKB-KW"/>
</dbReference>
<comment type="caution">
    <text evidence="10">The sequence shown here is derived from an EMBL/GenBank/DDBJ whole genome shotgun (WGS) entry which is preliminary data.</text>
</comment>
<evidence type="ECO:0000256" key="2">
    <source>
        <dbReference type="ARBA" id="ARBA00022723"/>
    </source>
</evidence>
<dbReference type="EMBL" id="JMSN01000010">
    <property type="protein sequence ID" value="KDN52454.1"/>
    <property type="molecule type" value="Genomic_DNA"/>
</dbReference>
<dbReference type="GO" id="GO:0005634">
    <property type="term" value="C:nucleus"/>
    <property type="evidence" value="ECO:0007669"/>
    <property type="project" value="UniProtKB-SubCell"/>
</dbReference>
<dbReference type="GO" id="GO:0000981">
    <property type="term" value="F:DNA-binding transcription factor activity, RNA polymerase II-specific"/>
    <property type="evidence" value="ECO:0007669"/>
    <property type="project" value="InterPro"/>
</dbReference>
<keyword evidence="3" id="KW-0862">Zinc</keyword>
<feature type="region of interest" description="Disordered" evidence="8">
    <location>
        <begin position="542"/>
        <end position="582"/>
    </location>
</feature>
<dbReference type="GO" id="GO:0008270">
    <property type="term" value="F:zinc ion binding"/>
    <property type="evidence" value="ECO:0007669"/>
    <property type="project" value="InterPro"/>
</dbReference>
<evidence type="ECO:0000256" key="5">
    <source>
        <dbReference type="ARBA" id="ARBA00023125"/>
    </source>
</evidence>
<comment type="subcellular location">
    <subcellularLocation>
        <location evidence="1">Nucleus</location>
    </subcellularLocation>
</comment>
<keyword evidence="7" id="KW-0539">Nucleus</keyword>
<feature type="region of interest" description="Disordered" evidence="8">
    <location>
        <begin position="1"/>
        <end position="34"/>
    </location>
</feature>
<dbReference type="InterPro" id="IPR036864">
    <property type="entry name" value="Zn2-C6_fun-type_DNA-bd_sf"/>
</dbReference>